<accession>A0A1Y3GCL5</accession>
<dbReference type="Proteomes" id="UP000242683">
    <property type="component" value="Unassembled WGS sequence"/>
</dbReference>
<reference evidence="2" key="1">
    <citation type="submission" date="2014-06" db="EMBL/GenBank/DDBJ databases">
        <authorList>
            <person name="Winans N.J."/>
            <person name="Newell P.D."/>
            <person name="Douglas A.E."/>
        </authorList>
    </citation>
    <scope>NUCLEOTIDE SEQUENCE [LARGE SCALE GENOMIC DNA]</scope>
    <source>
        <strain evidence="2">DsW_057</strain>
    </source>
</reference>
<dbReference type="OrthoDB" id="7283898at2"/>
<dbReference type="RefSeq" id="WP_086653083.1">
    <property type="nucleotide sequence ID" value="NZ_JOPG01000009.1"/>
</dbReference>
<evidence type="ECO:0000313" key="2">
    <source>
        <dbReference type="Proteomes" id="UP000242683"/>
    </source>
</evidence>
<sequence>MTRRNSLTDGERLGFVRRWLDTFQSEAAAARSIGMKRQQLNEMTNGEKPFSDRVLNAAGIKVVRPPAEYYLMDEI</sequence>
<name>A0A1Y3GCL5_9PROT</name>
<proteinExistence type="predicted"/>
<organism evidence="1 2">
    <name type="scientific">Acetobacter malorum</name>
    <dbReference type="NCBI Taxonomy" id="178901"/>
    <lineage>
        <taxon>Bacteria</taxon>
        <taxon>Pseudomonadati</taxon>
        <taxon>Pseudomonadota</taxon>
        <taxon>Alphaproteobacteria</taxon>
        <taxon>Acetobacterales</taxon>
        <taxon>Acetobacteraceae</taxon>
        <taxon>Acetobacter</taxon>
    </lineage>
</organism>
<gene>
    <name evidence="1" type="ORF">HK23_14205</name>
</gene>
<evidence type="ECO:0000313" key="1">
    <source>
        <dbReference type="EMBL" id="OUJ06628.1"/>
    </source>
</evidence>
<protein>
    <submittedName>
        <fullName evidence="1">Uncharacterized protein</fullName>
    </submittedName>
</protein>
<dbReference type="EMBL" id="JOPG01000009">
    <property type="protein sequence ID" value="OUJ06628.1"/>
    <property type="molecule type" value="Genomic_DNA"/>
</dbReference>
<comment type="caution">
    <text evidence="1">The sequence shown here is derived from an EMBL/GenBank/DDBJ whole genome shotgun (WGS) entry which is preliminary data.</text>
</comment>
<dbReference type="AlphaFoldDB" id="A0A1Y3GCL5"/>